<accession>A0A165L5G1</accession>
<dbReference type="OrthoDB" id="3003917at2759"/>
<reference evidence="3 4" key="1">
    <citation type="journal article" date="2016" name="Mol. Biol. Evol.">
        <title>Comparative Genomics of Early-Diverging Mushroom-Forming Fungi Provides Insights into the Origins of Lignocellulose Decay Capabilities.</title>
        <authorList>
            <person name="Nagy L.G."/>
            <person name="Riley R."/>
            <person name="Tritt A."/>
            <person name="Adam C."/>
            <person name="Daum C."/>
            <person name="Floudas D."/>
            <person name="Sun H."/>
            <person name="Yadav J.S."/>
            <person name="Pangilinan J."/>
            <person name="Larsson K.H."/>
            <person name="Matsuura K."/>
            <person name="Barry K."/>
            <person name="Labutti K."/>
            <person name="Kuo R."/>
            <person name="Ohm R.A."/>
            <person name="Bhattacharya S.S."/>
            <person name="Shirouzu T."/>
            <person name="Yoshinaga Y."/>
            <person name="Martin F.M."/>
            <person name="Grigoriev I.V."/>
            <person name="Hibbett D.S."/>
        </authorList>
    </citation>
    <scope>NUCLEOTIDE SEQUENCE [LARGE SCALE GENOMIC DNA]</scope>
    <source>
        <strain evidence="3 4">HHB12029</strain>
    </source>
</reference>
<feature type="region of interest" description="Disordered" evidence="1">
    <location>
        <begin position="156"/>
        <end position="175"/>
    </location>
</feature>
<gene>
    <name evidence="3" type="ORF">EXIGLDRAFT_747145</name>
</gene>
<dbReference type="AlphaFoldDB" id="A0A165L5G1"/>
<sequence>MAATCFELAPYTLDFNMPVPWPPSSISAPGLLMPATTRDESPLACAKRRCAETLWLPESVMSLNHLVRSLRQPKLYTHTALDPLLGSARAIANTFQNVLPSLLEANDPSAGEAAMWTAWRAQPDGTDPRAFLDKIEQREVQIQVLLYMLNLTLPPAPETPSSSSTPSRKRKRAAADPLLSLDERLEFFMDKLSLWQLTASLVPLSGSQPSSSQPSSSQHPEPDDNERDWTQVFCEDVVEPLFKDVLPEQCELLRSKLFRVPPIERDASRSPSPTFSRASSRGPTPAPVDSHPPTRATSPLRLAELKRFPSRGPSIEPKPKREPSIDPISSSSLAAVLDKDRQSSRSRSRSVSLAADEMSERGASRGGIVSSRALFRNREVPVRATGSSSALSRRNSASSSTALSKTKVKTTTTTTTTHMVVDVDADTEMEVLVPDTPARRVKVEEKVSAQTWIVPESPGVEGSPPLQSSPAIMDSSPTPAGRDAYSDDDDDEGDGAGLGLGGNSKVLAFQTPTRPKRR</sequence>
<evidence type="ECO:0000313" key="3">
    <source>
        <dbReference type="EMBL" id="KZV97377.1"/>
    </source>
</evidence>
<name>A0A165L5G1_EXIGL</name>
<dbReference type="Proteomes" id="UP000077266">
    <property type="component" value="Unassembled WGS sequence"/>
</dbReference>
<dbReference type="EMBL" id="KV425931">
    <property type="protein sequence ID" value="KZV97377.1"/>
    <property type="molecule type" value="Genomic_DNA"/>
</dbReference>
<protein>
    <recommendedName>
        <fullName evidence="2">DNA replication regulator Sld3 C-terminal domain-containing protein</fullName>
    </recommendedName>
</protein>
<evidence type="ECO:0000256" key="1">
    <source>
        <dbReference type="SAM" id="MobiDB-lite"/>
    </source>
</evidence>
<evidence type="ECO:0000313" key="4">
    <source>
        <dbReference type="Proteomes" id="UP000077266"/>
    </source>
</evidence>
<keyword evidence="4" id="KW-1185">Reference proteome</keyword>
<feature type="domain" description="DNA replication regulator Sld3 C-terminal" evidence="2">
    <location>
        <begin position="137"/>
        <end position="393"/>
    </location>
</feature>
<dbReference type="STRING" id="1314781.A0A165L5G1"/>
<feature type="region of interest" description="Disordered" evidence="1">
    <location>
        <begin position="381"/>
        <end position="411"/>
    </location>
</feature>
<feature type="compositionally biased region" description="Polar residues" evidence="1">
    <location>
        <begin position="269"/>
        <end position="282"/>
    </location>
</feature>
<evidence type="ECO:0000259" key="2">
    <source>
        <dbReference type="Pfam" id="PF08639"/>
    </source>
</evidence>
<feature type="region of interest" description="Disordered" evidence="1">
    <location>
        <begin position="204"/>
        <end position="226"/>
    </location>
</feature>
<feature type="compositionally biased region" description="Low complexity" evidence="1">
    <location>
        <begin position="204"/>
        <end position="218"/>
    </location>
</feature>
<feature type="region of interest" description="Disordered" evidence="1">
    <location>
        <begin position="451"/>
        <end position="518"/>
    </location>
</feature>
<dbReference type="Gene3D" id="1.20.58.2130">
    <property type="match status" value="1"/>
</dbReference>
<organism evidence="3 4">
    <name type="scientific">Exidia glandulosa HHB12029</name>
    <dbReference type="NCBI Taxonomy" id="1314781"/>
    <lineage>
        <taxon>Eukaryota</taxon>
        <taxon>Fungi</taxon>
        <taxon>Dikarya</taxon>
        <taxon>Basidiomycota</taxon>
        <taxon>Agaricomycotina</taxon>
        <taxon>Agaricomycetes</taxon>
        <taxon>Auriculariales</taxon>
        <taxon>Exidiaceae</taxon>
        <taxon>Exidia</taxon>
    </lineage>
</organism>
<feature type="region of interest" description="Disordered" evidence="1">
    <location>
        <begin position="264"/>
        <end position="365"/>
    </location>
</feature>
<dbReference type="InterPro" id="IPR013948">
    <property type="entry name" value="DNA_replication_reg_Sld3_C"/>
</dbReference>
<feature type="compositionally biased region" description="Polar residues" evidence="1">
    <location>
        <begin position="465"/>
        <end position="478"/>
    </location>
</feature>
<feature type="compositionally biased region" description="Low complexity" evidence="1">
    <location>
        <begin position="385"/>
        <end position="411"/>
    </location>
</feature>
<dbReference type="Pfam" id="PF08639">
    <property type="entry name" value="Sld3_STD"/>
    <property type="match status" value="1"/>
</dbReference>
<dbReference type="InParanoid" id="A0A165L5G1"/>
<proteinExistence type="predicted"/>